<name>A0A327RYI3_9FLAO</name>
<dbReference type="InterPro" id="IPR056920">
    <property type="entry name" value="PRTase-CE"/>
</dbReference>
<sequence length="1048" mass="121607">MLGVSILEIDKLIINAKSFKNSTEFLSKLSSLVISFINKTEEKNASYTDLFNNDLNQNDKRFIAYSFIRIYSINSSMVTDPMVKHKVLKLIEVSTPEVYKYLKIDDRTENYIKESHLSSYASNIERKIDESINKEFNLLSINSYKNIILATINQKLYKSLLNDYTDFTIILKSLDVLFNLLSEYLEGEPLNKYKNYKSIIKLLDKIIDSSNEFGTVYSLTYISRTFQKIKNTLVNDFANNPNSQPADLNVLKTEKKYPIIPGLKHNIQLRVENNSTGFANDTRVRIREVTNIKLVERNQFVGLVKTFSLLNFDYIGTKESDSLIIDGYVEWTNFDGKKCKNDFLLELDSQNSKIDWEKIEDTEPYDLEPVTNESEFIGRKKIIDSLKKIGNKVNSSYIFGQRRVGKTSIVKTLQSSIKFENTLIIYLEAGDWSNAISPEQSMNDLGRKICNKIIKSNIKYKNLAIPQFNGSFNTITDFLDDVTEIDSNYKVLIILDEFDRISNDLLYQSEIAKSFVLTIRSISNRVQFGFVLVGGEKMEYILSQWQEFNKFKPIRVDYFDKKSEWEDFKNLIKIPVEGILEITDKAIDYIYMQTSGNPYFTKKICIELFQWMVSNRDTHVTEEEAKQATKIARSSSNIGATDFSHFWKDGIKEKEEKEEEISINRRKVLLAIGQLLQASIKTTKEAVIDKSMANGLNIMEAEKTLDEFIQRKIINVNNDEYRFIVKFFEDWLISNGLNKIITTFQEEQMLFLRNQYENHIKISSEEINILSQSWPSYKAKRTSTDDIRAWLEQFGDFEDQRAMFNILSNLKFYQTSEIRDKMEDIFREVRKEIAKSQKIVYKEQGKLKRDDILVSYLDKNPVKSGAEYAKMFVEVNNIYKDNSTNPDKIDRKLLELKNINSLVFIDDFIGSGDSVIENLKPIILSNLETLKKNNIIIVIGVITGFEEAKHKIIKFGKKEGVTLEVKLIDPLNNSDKCFDDDSLIYIKPIDREKAKIICEKIGNKLEKRHPLGYHNCQATVVFPTTCPNNTLPILWKETENWKPLFKRG</sequence>
<dbReference type="PANTHER" id="PTHR34301:SF8">
    <property type="entry name" value="ATPASE DOMAIN-CONTAINING PROTEIN"/>
    <property type="match status" value="1"/>
</dbReference>
<accession>A0A327RYI3</accession>
<evidence type="ECO:0000313" key="2">
    <source>
        <dbReference type="EMBL" id="RAJ21132.1"/>
    </source>
</evidence>
<dbReference type="SUPFAM" id="SSF52540">
    <property type="entry name" value="P-loop containing nucleoside triphosphate hydrolases"/>
    <property type="match status" value="1"/>
</dbReference>
<protein>
    <recommendedName>
        <fullName evidence="1">PRTase-CE domain-containing protein</fullName>
    </recommendedName>
</protein>
<dbReference type="EMBL" id="QLLQ01000012">
    <property type="protein sequence ID" value="RAJ21132.1"/>
    <property type="molecule type" value="Genomic_DNA"/>
</dbReference>
<feature type="domain" description="PRTase-CE" evidence="1">
    <location>
        <begin position="787"/>
        <end position="1047"/>
    </location>
</feature>
<dbReference type="InterPro" id="IPR027417">
    <property type="entry name" value="P-loop_NTPase"/>
</dbReference>
<keyword evidence="3" id="KW-1185">Reference proteome</keyword>
<evidence type="ECO:0000313" key="3">
    <source>
        <dbReference type="Proteomes" id="UP000248987"/>
    </source>
</evidence>
<dbReference type="Gene3D" id="3.40.50.300">
    <property type="entry name" value="P-loop containing nucleotide triphosphate hydrolases"/>
    <property type="match status" value="1"/>
</dbReference>
<dbReference type="AlphaFoldDB" id="A0A327RYI3"/>
<organism evidence="2 3">
    <name type="scientific">Gelidibacter algens</name>
    <dbReference type="NCBI Taxonomy" id="49280"/>
    <lineage>
        <taxon>Bacteria</taxon>
        <taxon>Pseudomonadati</taxon>
        <taxon>Bacteroidota</taxon>
        <taxon>Flavobacteriia</taxon>
        <taxon>Flavobacteriales</taxon>
        <taxon>Flavobacteriaceae</taxon>
        <taxon>Gelidibacter</taxon>
    </lineage>
</organism>
<proteinExistence type="predicted"/>
<comment type="caution">
    <text evidence="2">The sequence shown here is derived from an EMBL/GenBank/DDBJ whole genome shotgun (WGS) entry which is preliminary data.</text>
</comment>
<dbReference type="Pfam" id="PF24390">
    <property type="entry name" value="PRTase-CE"/>
    <property type="match status" value="1"/>
</dbReference>
<dbReference type="RefSeq" id="WP_111625944.1">
    <property type="nucleotide sequence ID" value="NZ_QLLQ01000012.1"/>
</dbReference>
<dbReference type="PANTHER" id="PTHR34301">
    <property type="entry name" value="DNA-BINDING PROTEIN-RELATED"/>
    <property type="match status" value="1"/>
</dbReference>
<evidence type="ECO:0000259" key="1">
    <source>
        <dbReference type="Pfam" id="PF24390"/>
    </source>
</evidence>
<gene>
    <name evidence="2" type="ORF">LX77_02886</name>
</gene>
<reference evidence="2 3" key="1">
    <citation type="submission" date="2018-06" db="EMBL/GenBank/DDBJ databases">
        <title>Genomic Encyclopedia of Archaeal and Bacterial Type Strains, Phase II (KMG-II): from individual species to whole genera.</title>
        <authorList>
            <person name="Goeker M."/>
        </authorList>
    </citation>
    <scope>NUCLEOTIDE SEQUENCE [LARGE SCALE GENOMIC DNA]</scope>
    <source>
        <strain evidence="2 3">DSM 12408</strain>
    </source>
</reference>
<dbReference type="Proteomes" id="UP000248987">
    <property type="component" value="Unassembled WGS sequence"/>
</dbReference>